<comment type="caution">
    <text evidence="9">The sequence shown here is derived from an EMBL/GenBank/DDBJ whole genome shotgun (WGS) entry which is preliminary data.</text>
</comment>
<dbReference type="Gene3D" id="2.20.25.80">
    <property type="entry name" value="WRKY domain"/>
    <property type="match status" value="1"/>
</dbReference>
<comment type="function">
    <text evidence="7">Component of the Mediator complex, a coactivator involved in the regulated transcription of nearly all RNA polymerase II-dependent genes. Mediator functions as a bridge to convey information from gene-specific regulatory proteins to the basal RNA polymerase II transcription machinery. Mediator is recruited to promoters by direct interactions with regulatory proteins and serves as a scaffold for the assembly of a functional preinitiation complex with RNA polymerase II and the general transcription factors.</text>
</comment>
<dbReference type="GO" id="GO:0043565">
    <property type="term" value="F:sequence-specific DNA binding"/>
    <property type="evidence" value="ECO:0007669"/>
    <property type="project" value="InterPro"/>
</dbReference>
<dbReference type="Pfam" id="PF04934">
    <property type="entry name" value="Med6"/>
    <property type="match status" value="1"/>
</dbReference>
<protein>
    <recommendedName>
        <fullName evidence="7">Mediator of RNA polymerase II transcription subunit 6</fullName>
    </recommendedName>
    <alternativeName>
        <fullName evidence="7">Mediator complex subunit 6</fullName>
    </alternativeName>
</protein>
<evidence type="ECO:0000256" key="3">
    <source>
        <dbReference type="ARBA" id="ARBA00023015"/>
    </source>
</evidence>
<organism evidence="9 10">
    <name type="scientific">Zostera marina</name>
    <name type="common">Eelgrass</name>
    <dbReference type="NCBI Taxonomy" id="29655"/>
    <lineage>
        <taxon>Eukaryota</taxon>
        <taxon>Viridiplantae</taxon>
        <taxon>Streptophyta</taxon>
        <taxon>Embryophyta</taxon>
        <taxon>Tracheophyta</taxon>
        <taxon>Spermatophyta</taxon>
        <taxon>Magnoliopsida</taxon>
        <taxon>Liliopsida</taxon>
        <taxon>Zosteraceae</taxon>
        <taxon>Zostera</taxon>
    </lineage>
</organism>
<dbReference type="AlphaFoldDB" id="A0A0K9PMM8"/>
<dbReference type="GO" id="GO:0070847">
    <property type="term" value="C:core mediator complex"/>
    <property type="evidence" value="ECO:0000318"/>
    <property type="project" value="GO_Central"/>
</dbReference>
<dbReference type="Proteomes" id="UP000036987">
    <property type="component" value="Unassembled WGS sequence"/>
</dbReference>
<dbReference type="GO" id="GO:0006357">
    <property type="term" value="P:regulation of transcription by RNA polymerase II"/>
    <property type="evidence" value="ECO:0000318"/>
    <property type="project" value="GO_Central"/>
</dbReference>
<evidence type="ECO:0000256" key="1">
    <source>
        <dbReference type="ARBA" id="ARBA00004123"/>
    </source>
</evidence>
<evidence type="ECO:0000256" key="2">
    <source>
        <dbReference type="ARBA" id="ARBA00007526"/>
    </source>
</evidence>
<evidence type="ECO:0000313" key="10">
    <source>
        <dbReference type="Proteomes" id="UP000036987"/>
    </source>
</evidence>
<dbReference type="SUPFAM" id="SSF118290">
    <property type="entry name" value="WRKY DNA-binding domain"/>
    <property type="match status" value="1"/>
</dbReference>
<keyword evidence="3 7" id="KW-0805">Transcription regulation</keyword>
<keyword evidence="5 7" id="KW-0804">Transcription</keyword>
<dbReference type="STRING" id="29655.A0A0K9PMM8"/>
<dbReference type="PANTHER" id="PTHR13104">
    <property type="entry name" value="MED-6-RELATED"/>
    <property type="match status" value="1"/>
</dbReference>
<dbReference type="FunFam" id="2.20.25.80:FF:000004">
    <property type="entry name" value="WRKY transcription factor 65"/>
    <property type="match status" value="1"/>
</dbReference>
<proteinExistence type="inferred from homology"/>
<keyword evidence="10" id="KW-1185">Reference proteome</keyword>
<dbReference type="Pfam" id="PF03106">
    <property type="entry name" value="WRKY"/>
    <property type="match status" value="1"/>
</dbReference>
<comment type="similarity">
    <text evidence="2 7">Belongs to the Mediator complex subunit 6 family.</text>
</comment>
<dbReference type="Gene3D" id="3.10.450.580">
    <property type="entry name" value="Mediator complex, subunit Med6"/>
    <property type="match status" value="1"/>
</dbReference>
<keyword evidence="7" id="KW-0010">Activator</keyword>
<dbReference type="PROSITE" id="PS50811">
    <property type="entry name" value="WRKY"/>
    <property type="match status" value="1"/>
</dbReference>
<dbReference type="EMBL" id="LFYR01000729">
    <property type="protein sequence ID" value="KMZ70204.1"/>
    <property type="molecule type" value="Genomic_DNA"/>
</dbReference>
<evidence type="ECO:0000256" key="6">
    <source>
        <dbReference type="ARBA" id="ARBA00023242"/>
    </source>
</evidence>
<accession>A0A0K9PMM8</accession>
<dbReference type="InterPro" id="IPR007018">
    <property type="entry name" value="Mediator_Med6"/>
</dbReference>
<comment type="subunit">
    <text evidence="7">Component of the Mediator complex.</text>
</comment>
<dbReference type="GO" id="GO:0003700">
    <property type="term" value="F:DNA-binding transcription factor activity"/>
    <property type="evidence" value="ECO:0007669"/>
    <property type="project" value="InterPro"/>
</dbReference>
<keyword evidence="4" id="KW-0238">DNA-binding</keyword>
<dbReference type="InterPro" id="IPR003657">
    <property type="entry name" value="WRKY_dom"/>
</dbReference>
<evidence type="ECO:0000256" key="5">
    <source>
        <dbReference type="ARBA" id="ARBA00023163"/>
    </source>
</evidence>
<name>A0A0K9PMM8_ZOSMR</name>
<sequence length="398" mass="45930">MDDALATEGNQDIENDLDDILSPPGTDMTRICFRDQLWLNSYPLNCILVFDYFALSPFYDVTCNNELLRSRSQSIHPFDISHLSKMTGNEYVLTRIKEPNLFVLRKQMRYGPDRVIPQLMYYILDGSIFQAPQLCNLLYSKIEKTIHHLSQGFTIVSKLEKINCDDSEEESIDKKVKNVKKPIELKKLSAVNDIHTTLLRKVKLCIQWMRKTTGTCRLFRPSDEEEENKKKKKKKKNSKIDIDQLFSKELEDLYKPFLIQSPSTSSSSQATRATPKQVTGLFSDDASRFKKRINKKQKRIVTQVPADGLSTDFWSWRKYGQKPIKGSPYPRGYYRCSSSKECEARKQVERCPSDPSLLLVTYAAEHNHPIPPHRNSLSGSTRINKLTTASSFHIHRPL</sequence>
<dbReference type="SMART" id="SM00774">
    <property type="entry name" value="WRKY"/>
    <property type="match status" value="1"/>
</dbReference>
<dbReference type="OrthoDB" id="344220at2759"/>
<dbReference type="GO" id="GO:0016592">
    <property type="term" value="C:mediator complex"/>
    <property type="evidence" value="ECO:0000318"/>
    <property type="project" value="GO_Central"/>
</dbReference>
<comment type="subcellular location">
    <subcellularLocation>
        <location evidence="1 7">Nucleus</location>
    </subcellularLocation>
</comment>
<evidence type="ECO:0000256" key="7">
    <source>
        <dbReference type="RuleBase" id="RU364143"/>
    </source>
</evidence>
<dbReference type="GO" id="GO:0003713">
    <property type="term" value="F:transcription coactivator activity"/>
    <property type="evidence" value="ECO:0000318"/>
    <property type="project" value="GO_Central"/>
</dbReference>
<reference evidence="10" key="1">
    <citation type="journal article" date="2016" name="Nature">
        <title>The genome of the seagrass Zostera marina reveals angiosperm adaptation to the sea.</title>
        <authorList>
            <person name="Olsen J.L."/>
            <person name="Rouze P."/>
            <person name="Verhelst B."/>
            <person name="Lin Y.-C."/>
            <person name="Bayer T."/>
            <person name="Collen J."/>
            <person name="Dattolo E."/>
            <person name="De Paoli E."/>
            <person name="Dittami S."/>
            <person name="Maumus F."/>
            <person name="Michel G."/>
            <person name="Kersting A."/>
            <person name="Lauritano C."/>
            <person name="Lohaus R."/>
            <person name="Toepel M."/>
            <person name="Tonon T."/>
            <person name="Vanneste K."/>
            <person name="Amirebrahimi M."/>
            <person name="Brakel J."/>
            <person name="Bostroem C."/>
            <person name="Chovatia M."/>
            <person name="Grimwood J."/>
            <person name="Jenkins J.W."/>
            <person name="Jueterbock A."/>
            <person name="Mraz A."/>
            <person name="Stam W.T."/>
            <person name="Tice H."/>
            <person name="Bornberg-Bauer E."/>
            <person name="Green P.J."/>
            <person name="Pearson G.A."/>
            <person name="Procaccini G."/>
            <person name="Duarte C.M."/>
            <person name="Schmutz J."/>
            <person name="Reusch T.B.H."/>
            <person name="Van de Peer Y."/>
        </authorList>
    </citation>
    <scope>NUCLEOTIDE SEQUENCE [LARGE SCALE GENOMIC DNA]</scope>
    <source>
        <strain evidence="10">cv. Finnish</strain>
    </source>
</reference>
<dbReference type="InterPro" id="IPR036576">
    <property type="entry name" value="WRKY_dom_sf"/>
</dbReference>
<gene>
    <name evidence="7" type="primary">MED6</name>
    <name evidence="9" type="ORF">ZOSMA_1G01770</name>
</gene>
<dbReference type="InterPro" id="IPR038566">
    <property type="entry name" value="Mediator_Med6_sf"/>
</dbReference>
<keyword evidence="6 7" id="KW-0539">Nucleus</keyword>
<evidence type="ECO:0000256" key="4">
    <source>
        <dbReference type="ARBA" id="ARBA00023125"/>
    </source>
</evidence>
<evidence type="ECO:0000313" key="9">
    <source>
        <dbReference type="EMBL" id="KMZ70204.1"/>
    </source>
</evidence>
<feature type="domain" description="WRKY" evidence="8">
    <location>
        <begin position="305"/>
        <end position="371"/>
    </location>
</feature>
<evidence type="ECO:0000259" key="8">
    <source>
        <dbReference type="PROSITE" id="PS50811"/>
    </source>
</evidence>